<gene>
    <name evidence="1" type="ORF">MBBAR_6c00460</name>
</gene>
<dbReference type="RefSeq" id="WP_080459998.1">
    <property type="nucleotide sequence ID" value="NZ_BBET01000315.1"/>
</dbReference>
<sequence length="83" mass="9686">MLKEVKLKLRKNEEIIDAELIEVSNPDISPTTGLLYDVKVDLEKRNEIYRHGLKFDITDGKKTLKECRVFNIDGKYVKFISTE</sequence>
<name>A0A1V6N361_METAZ</name>
<evidence type="ECO:0000313" key="2">
    <source>
        <dbReference type="Proteomes" id="UP000191661"/>
    </source>
</evidence>
<dbReference type="AlphaFoldDB" id="A0A1V6N361"/>
<organism evidence="1 2">
    <name type="scientific">Methanobrevibacter arboriphilus JCM 13429 = DSM 1125</name>
    <dbReference type="NCBI Taxonomy" id="1300164"/>
    <lineage>
        <taxon>Archaea</taxon>
        <taxon>Methanobacteriati</taxon>
        <taxon>Methanobacteriota</taxon>
        <taxon>Methanomada group</taxon>
        <taxon>Methanobacteria</taxon>
        <taxon>Methanobacteriales</taxon>
        <taxon>Methanobacteriaceae</taxon>
        <taxon>Methanobrevibacter</taxon>
    </lineage>
</organism>
<comment type="caution">
    <text evidence="1">The sequence shown here is derived from an EMBL/GenBank/DDBJ whole genome shotgun (WGS) entry which is preliminary data.</text>
</comment>
<evidence type="ECO:0000313" key="1">
    <source>
        <dbReference type="EMBL" id="OQD58936.1"/>
    </source>
</evidence>
<dbReference type="EMBL" id="JXMW01000006">
    <property type="protein sequence ID" value="OQD58936.1"/>
    <property type="molecule type" value="Genomic_DNA"/>
</dbReference>
<protein>
    <submittedName>
        <fullName evidence="1">Uncharacterized protein</fullName>
    </submittedName>
</protein>
<dbReference type="OrthoDB" id="372720at2157"/>
<dbReference type="Proteomes" id="UP000191661">
    <property type="component" value="Unassembled WGS sequence"/>
</dbReference>
<keyword evidence="2" id="KW-1185">Reference proteome</keyword>
<reference evidence="1 2" key="1">
    <citation type="submission" date="2014-12" db="EMBL/GenBank/DDBJ databases">
        <title>Genome sequence of Methanobrevibacter arboriphilicus DH1, DSM1125.</title>
        <authorList>
            <person name="Poehlein A."/>
            <person name="Thauer R.K."/>
            <person name="Seedorf H."/>
            <person name="Daniel R."/>
        </authorList>
    </citation>
    <scope>NUCLEOTIDE SEQUENCE [LARGE SCALE GENOMIC DNA]</scope>
    <source>
        <strain evidence="1 2">DH1</strain>
    </source>
</reference>
<proteinExistence type="predicted"/>
<accession>A0A1V6N361</accession>